<protein>
    <submittedName>
        <fullName evidence="2">Septum formation initiator family protein</fullName>
    </submittedName>
</protein>
<reference evidence="2" key="1">
    <citation type="submission" date="2021-03" db="EMBL/GenBank/DDBJ databases">
        <title>Genome sequencing and assembly of Tianweitania sediminis.</title>
        <authorList>
            <person name="Chhetri G."/>
        </authorList>
    </citation>
    <scope>NUCLEOTIDE SEQUENCE</scope>
    <source>
        <strain evidence="2">Z8</strain>
    </source>
</reference>
<keyword evidence="1" id="KW-0812">Transmembrane</keyword>
<dbReference type="EMBL" id="JAGIYY010000006">
    <property type="protein sequence ID" value="MBP0440256.1"/>
    <property type="molecule type" value="Genomic_DNA"/>
</dbReference>
<dbReference type="Pfam" id="PF04977">
    <property type="entry name" value="DivIC"/>
    <property type="match status" value="1"/>
</dbReference>
<sequence length="108" mass="12648">MWTRQHRSRNLGRLILPSVTALFLSYFGFHAWHGEYGIYSKYTLEERTAELQKQLSTVHQQRVALETRVRLLQDGTLHRDILDEQARRALNLAHADELVILRAPAQQQ</sequence>
<dbReference type="Proteomes" id="UP000666240">
    <property type="component" value="Unassembled WGS sequence"/>
</dbReference>
<organism evidence="2 3">
    <name type="scientific">Tianweitania sediminis</name>
    <dbReference type="NCBI Taxonomy" id="1502156"/>
    <lineage>
        <taxon>Bacteria</taxon>
        <taxon>Pseudomonadati</taxon>
        <taxon>Pseudomonadota</taxon>
        <taxon>Alphaproteobacteria</taxon>
        <taxon>Hyphomicrobiales</taxon>
        <taxon>Phyllobacteriaceae</taxon>
        <taxon>Tianweitania</taxon>
    </lineage>
</organism>
<keyword evidence="1" id="KW-1133">Transmembrane helix</keyword>
<dbReference type="RefSeq" id="WP_209336278.1">
    <property type="nucleotide sequence ID" value="NZ_JAGIYY010000006.1"/>
</dbReference>
<dbReference type="AlphaFoldDB" id="A0A8J7RNB6"/>
<comment type="caution">
    <text evidence="2">The sequence shown here is derived from an EMBL/GenBank/DDBJ whole genome shotgun (WGS) entry which is preliminary data.</text>
</comment>
<keyword evidence="1" id="KW-0472">Membrane</keyword>
<dbReference type="InterPro" id="IPR007060">
    <property type="entry name" value="FtsL/DivIC"/>
</dbReference>
<evidence type="ECO:0000313" key="3">
    <source>
        <dbReference type="Proteomes" id="UP000666240"/>
    </source>
</evidence>
<evidence type="ECO:0000313" key="2">
    <source>
        <dbReference type="EMBL" id="MBP0440256.1"/>
    </source>
</evidence>
<name>A0A8J7RNB6_9HYPH</name>
<gene>
    <name evidence="2" type="ORF">J5Y06_16495</name>
</gene>
<accession>A0A8J7RNB6</accession>
<proteinExistence type="predicted"/>
<keyword evidence="3" id="KW-1185">Reference proteome</keyword>
<feature type="transmembrane region" description="Helical" evidence="1">
    <location>
        <begin position="12"/>
        <end position="32"/>
    </location>
</feature>
<evidence type="ECO:0000256" key="1">
    <source>
        <dbReference type="SAM" id="Phobius"/>
    </source>
</evidence>